<protein>
    <recommendedName>
        <fullName evidence="9">C2H2-type domain-containing protein</fullName>
    </recommendedName>
</protein>
<reference evidence="10 11" key="1">
    <citation type="submission" date="2023-11" db="EMBL/GenBank/DDBJ databases">
        <authorList>
            <person name="Hedman E."/>
            <person name="Englund M."/>
            <person name="Stromberg M."/>
            <person name="Nyberg Akerstrom W."/>
            <person name="Nylinder S."/>
            <person name="Jareborg N."/>
            <person name="Kallberg Y."/>
            <person name="Kronander E."/>
        </authorList>
    </citation>
    <scope>NUCLEOTIDE SEQUENCE [LARGE SCALE GENOMIC DNA]</scope>
</reference>
<sequence length="623" mass="72845">MDDNAEDILRQLCCTCLCDNRKLFQLCRVKDGVNNLYWLLSYDSEAYREGFYKDSANLFICWECKAILSRICGFRHQACKAQKELSLITEGRADSARNILSKLSCVLKITYDCTFNFDNSEEVIDNFIDCGPVVDIKHESDLDDVPLAELHSNYMSDDNEKINKLKTALSPYTKSLKLNHVNENQGDNRKVRPVRKRKIRKESSKENSTLIDSNKKYFATIEMNEEEMTESRNERKRTVIYADAAFKCDTCIEVFKVEMDLEKHNLDHHEERDKHTICDICQSYVKKASLKTHRKDHYLKYSCHLCDFVSYKIMDMMWHLKSGHAIKSLVLDFLRKKSQRKKYVVKNPGSKPRRNKAMKDKGTPFGFLCSECNKYFETKNLRWKHIQRHHREGFECSTCGKRFPFKNNLNRHTLTHTSAPAREECTVCHKQVRGDLMRAHLRTHGARERLACAPCDKTFASRPSYEHHLKYTLAHALNDILKYKCSVCDKGYRSKGELRDHINYQHMGKTQHKCPVCGKALATRRCITRHVRRAHHGIKENERDKICQQCGKAFRDKKGLREHEFIHTGERPLSCEICGCTFRQSASLYTHRKRVHKIYPKKINVELMESEISTANQEVKENT</sequence>
<dbReference type="GO" id="GO:0008270">
    <property type="term" value="F:zinc ion binding"/>
    <property type="evidence" value="ECO:0007669"/>
    <property type="project" value="UniProtKB-KW"/>
</dbReference>
<evidence type="ECO:0000256" key="3">
    <source>
        <dbReference type="ARBA" id="ARBA00022737"/>
    </source>
</evidence>
<dbReference type="InterPro" id="IPR036236">
    <property type="entry name" value="Znf_C2H2_sf"/>
</dbReference>
<dbReference type="SMART" id="SM00355">
    <property type="entry name" value="ZnF_C2H2"/>
    <property type="match status" value="11"/>
</dbReference>
<dbReference type="AlphaFoldDB" id="A0AAV1LB00"/>
<name>A0AAV1LB00_9NEOP</name>
<comment type="caution">
    <text evidence="10">The sequence shown here is derived from an EMBL/GenBank/DDBJ whole genome shotgun (WGS) entry which is preliminary data.</text>
</comment>
<feature type="domain" description="C2H2-type" evidence="9">
    <location>
        <begin position="483"/>
        <end position="511"/>
    </location>
</feature>
<keyword evidence="3" id="KW-0677">Repeat</keyword>
<feature type="domain" description="C2H2-type" evidence="9">
    <location>
        <begin position="367"/>
        <end position="394"/>
    </location>
</feature>
<evidence type="ECO:0000256" key="7">
    <source>
        <dbReference type="PROSITE-ProRule" id="PRU00042"/>
    </source>
</evidence>
<feature type="domain" description="C2H2-type" evidence="9">
    <location>
        <begin position="394"/>
        <end position="421"/>
    </location>
</feature>
<evidence type="ECO:0000259" key="9">
    <source>
        <dbReference type="PROSITE" id="PS50157"/>
    </source>
</evidence>
<dbReference type="PANTHER" id="PTHR24379:SF127">
    <property type="entry name" value="BLOODY FINGERS-RELATED"/>
    <property type="match status" value="1"/>
</dbReference>
<keyword evidence="5" id="KW-0862">Zinc</keyword>
<dbReference type="PROSITE" id="PS00028">
    <property type="entry name" value="ZINC_FINGER_C2H2_1"/>
    <property type="match status" value="6"/>
</dbReference>
<evidence type="ECO:0000256" key="2">
    <source>
        <dbReference type="ARBA" id="ARBA00022723"/>
    </source>
</evidence>
<dbReference type="EMBL" id="CAVLGL010000087">
    <property type="protein sequence ID" value="CAK1592199.1"/>
    <property type="molecule type" value="Genomic_DNA"/>
</dbReference>
<dbReference type="Gene3D" id="3.30.160.60">
    <property type="entry name" value="Classic Zinc Finger"/>
    <property type="match status" value="5"/>
</dbReference>
<dbReference type="Pfam" id="PF13912">
    <property type="entry name" value="zf-C2H2_6"/>
    <property type="match status" value="1"/>
</dbReference>
<keyword evidence="11" id="KW-1185">Reference proteome</keyword>
<evidence type="ECO:0000256" key="1">
    <source>
        <dbReference type="ARBA" id="ARBA00004123"/>
    </source>
</evidence>
<dbReference type="Proteomes" id="UP001314205">
    <property type="component" value="Unassembled WGS sequence"/>
</dbReference>
<evidence type="ECO:0000313" key="11">
    <source>
        <dbReference type="Proteomes" id="UP001314205"/>
    </source>
</evidence>
<dbReference type="FunFam" id="3.30.160.60:FF:000145">
    <property type="entry name" value="Zinc finger protein 574"/>
    <property type="match status" value="1"/>
</dbReference>
<dbReference type="SUPFAM" id="SSF57667">
    <property type="entry name" value="beta-beta-alpha zinc fingers"/>
    <property type="match status" value="4"/>
</dbReference>
<gene>
    <name evidence="10" type="ORF">PARMNEM_LOCUS12220</name>
</gene>
<dbReference type="InterPro" id="IPR013087">
    <property type="entry name" value="Znf_C2H2_type"/>
</dbReference>
<dbReference type="PANTHER" id="PTHR24379">
    <property type="entry name" value="KRAB AND ZINC FINGER DOMAIN-CONTAINING"/>
    <property type="match status" value="1"/>
</dbReference>
<keyword evidence="6" id="KW-0539">Nucleus</keyword>
<keyword evidence="2" id="KW-0479">Metal-binding</keyword>
<feature type="compositionally biased region" description="Basic residues" evidence="8">
    <location>
        <begin position="191"/>
        <end position="200"/>
    </location>
</feature>
<evidence type="ECO:0000256" key="5">
    <source>
        <dbReference type="ARBA" id="ARBA00022833"/>
    </source>
</evidence>
<feature type="domain" description="C2H2-type" evidence="9">
    <location>
        <begin position="512"/>
        <end position="540"/>
    </location>
</feature>
<feature type="domain" description="C2H2-type" evidence="9">
    <location>
        <begin position="450"/>
        <end position="480"/>
    </location>
</feature>
<feature type="domain" description="C2H2-type" evidence="9">
    <location>
        <begin position="545"/>
        <end position="572"/>
    </location>
</feature>
<evidence type="ECO:0000256" key="8">
    <source>
        <dbReference type="SAM" id="MobiDB-lite"/>
    </source>
</evidence>
<evidence type="ECO:0000256" key="4">
    <source>
        <dbReference type="ARBA" id="ARBA00022771"/>
    </source>
</evidence>
<feature type="region of interest" description="Disordered" evidence="8">
    <location>
        <begin position="181"/>
        <end position="206"/>
    </location>
</feature>
<evidence type="ECO:0000256" key="6">
    <source>
        <dbReference type="ARBA" id="ARBA00023242"/>
    </source>
</evidence>
<feature type="domain" description="C2H2-type" evidence="9">
    <location>
        <begin position="246"/>
        <end position="273"/>
    </location>
</feature>
<feature type="domain" description="C2H2-type" evidence="9">
    <location>
        <begin position="573"/>
        <end position="596"/>
    </location>
</feature>
<comment type="subcellular location">
    <subcellularLocation>
        <location evidence="1">Nucleus</location>
    </subcellularLocation>
</comment>
<proteinExistence type="predicted"/>
<dbReference type="PROSITE" id="PS50157">
    <property type="entry name" value="ZINC_FINGER_C2H2_2"/>
    <property type="match status" value="8"/>
</dbReference>
<dbReference type="GO" id="GO:0005634">
    <property type="term" value="C:nucleus"/>
    <property type="evidence" value="ECO:0007669"/>
    <property type="project" value="UniProtKB-SubCell"/>
</dbReference>
<dbReference type="Pfam" id="PF00096">
    <property type="entry name" value="zf-C2H2"/>
    <property type="match status" value="4"/>
</dbReference>
<organism evidence="10 11">
    <name type="scientific">Parnassius mnemosyne</name>
    <name type="common">clouded apollo</name>
    <dbReference type="NCBI Taxonomy" id="213953"/>
    <lineage>
        <taxon>Eukaryota</taxon>
        <taxon>Metazoa</taxon>
        <taxon>Ecdysozoa</taxon>
        <taxon>Arthropoda</taxon>
        <taxon>Hexapoda</taxon>
        <taxon>Insecta</taxon>
        <taxon>Pterygota</taxon>
        <taxon>Neoptera</taxon>
        <taxon>Endopterygota</taxon>
        <taxon>Lepidoptera</taxon>
        <taxon>Glossata</taxon>
        <taxon>Ditrysia</taxon>
        <taxon>Papilionoidea</taxon>
        <taxon>Papilionidae</taxon>
        <taxon>Parnassiinae</taxon>
        <taxon>Parnassini</taxon>
        <taxon>Parnassius</taxon>
        <taxon>Driopa</taxon>
    </lineage>
</organism>
<keyword evidence="4 7" id="KW-0863">Zinc-finger</keyword>
<accession>A0AAV1LB00</accession>
<evidence type="ECO:0000313" key="10">
    <source>
        <dbReference type="EMBL" id="CAK1592199.1"/>
    </source>
</evidence>